<comment type="caution">
    <text evidence="6">The sequence shown here is derived from an EMBL/GenBank/DDBJ whole genome shotgun (WGS) entry which is preliminary data.</text>
</comment>
<feature type="transmembrane region" description="Helical" evidence="5">
    <location>
        <begin position="164"/>
        <end position="182"/>
    </location>
</feature>
<accession>A0ABM8YI76</accession>
<dbReference type="NCBIfam" id="TIGR02840">
    <property type="entry name" value="spore_YtaF"/>
    <property type="match status" value="1"/>
</dbReference>
<dbReference type="EMBL" id="CAKJTJ010000001">
    <property type="protein sequence ID" value="CAG9619596.1"/>
    <property type="molecule type" value="Genomic_DNA"/>
</dbReference>
<keyword evidence="7" id="KW-1185">Reference proteome</keyword>
<dbReference type="PANTHER" id="PTHR35529">
    <property type="entry name" value="MANGANESE EFFLUX PUMP MNTP-RELATED"/>
    <property type="match status" value="1"/>
</dbReference>
<dbReference type="InterPro" id="IPR014205">
    <property type="entry name" value="Spore_YtaF"/>
</dbReference>
<feature type="transmembrane region" description="Helical" evidence="5">
    <location>
        <begin position="6"/>
        <end position="25"/>
    </location>
</feature>
<reference evidence="6 7" key="1">
    <citation type="submission" date="2021-10" db="EMBL/GenBank/DDBJ databases">
        <authorList>
            <person name="Criscuolo A."/>
        </authorList>
    </citation>
    <scope>NUCLEOTIDE SEQUENCE [LARGE SCALE GENOMIC DNA]</scope>
    <source>
        <strain evidence="7">CIP 111883</strain>
    </source>
</reference>
<evidence type="ECO:0000256" key="3">
    <source>
        <dbReference type="ARBA" id="ARBA00022989"/>
    </source>
</evidence>
<organism evidence="6 7">
    <name type="scientific">Sutcliffiella rhizosphaerae</name>
    <dbReference type="NCBI Taxonomy" id="2880967"/>
    <lineage>
        <taxon>Bacteria</taxon>
        <taxon>Bacillati</taxon>
        <taxon>Bacillota</taxon>
        <taxon>Bacilli</taxon>
        <taxon>Bacillales</taxon>
        <taxon>Bacillaceae</taxon>
        <taxon>Sutcliffiella</taxon>
    </lineage>
</organism>
<feature type="transmembrane region" description="Helical" evidence="5">
    <location>
        <begin position="138"/>
        <end position="158"/>
    </location>
</feature>
<evidence type="ECO:0000313" key="6">
    <source>
        <dbReference type="EMBL" id="CAG9619596.1"/>
    </source>
</evidence>
<evidence type="ECO:0000256" key="4">
    <source>
        <dbReference type="ARBA" id="ARBA00023136"/>
    </source>
</evidence>
<keyword evidence="3 5" id="KW-1133">Transmembrane helix</keyword>
<dbReference type="Pfam" id="PF02659">
    <property type="entry name" value="Mntp"/>
    <property type="match status" value="2"/>
</dbReference>
<dbReference type="RefSeq" id="WP_230499518.1">
    <property type="nucleotide sequence ID" value="NZ_CAKJTJ010000001.1"/>
</dbReference>
<gene>
    <name evidence="6" type="primary">ytaF</name>
    <name evidence="6" type="ORF">BACCIP111883_00364</name>
</gene>
<evidence type="ECO:0000313" key="7">
    <source>
        <dbReference type="Proteomes" id="UP000789833"/>
    </source>
</evidence>
<name>A0ABM8YI76_9BACI</name>
<dbReference type="PANTHER" id="PTHR35529:SF2">
    <property type="entry name" value="SPORULATION PROTEIN YTAF-RELATED"/>
    <property type="match status" value="1"/>
</dbReference>
<feature type="transmembrane region" description="Helical" evidence="5">
    <location>
        <begin position="194"/>
        <end position="211"/>
    </location>
</feature>
<keyword evidence="4 5" id="KW-0472">Membrane</keyword>
<evidence type="ECO:0000256" key="1">
    <source>
        <dbReference type="ARBA" id="ARBA00022475"/>
    </source>
</evidence>
<evidence type="ECO:0000256" key="2">
    <source>
        <dbReference type="ARBA" id="ARBA00022692"/>
    </source>
</evidence>
<feature type="transmembrane region" description="Helical" evidence="5">
    <location>
        <begin position="37"/>
        <end position="59"/>
    </location>
</feature>
<evidence type="ECO:0000256" key="5">
    <source>
        <dbReference type="SAM" id="Phobius"/>
    </source>
</evidence>
<protein>
    <submittedName>
        <fullName evidence="6">Sporulation protein YtaF</fullName>
    </submittedName>
</protein>
<sequence length="213" mass="23050">MIPYISLVLLAFAVSLDSFSVGLTYGLRKMKIPCKSIMIIACCSAISLLLAMFVGTILMNFLSPAFAETIGGVILVLLGIWVLYQFFRSRTEDNSVSEVDERILFNLEIKSLGVVINILRKPTEADFDRSGSITGLEAFFLGIALSLDAFGAGIGAALLGYSPWLMAFAVAGMSSIFVITGIKLGKIFSKVSWVNKFSFLPGVLLIIIGIIKM</sequence>
<keyword evidence="2 5" id="KW-0812">Transmembrane</keyword>
<dbReference type="InterPro" id="IPR003810">
    <property type="entry name" value="Mntp/YtaF"/>
</dbReference>
<proteinExistence type="predicted"/>
<keyword evidence="1" id="KW-1003">Cell membrane</keyword>
<dbReference type="Proteomes" id="UP000789833">
    <property type="component" value="Unassembled WGS sequence"/>
</dbReference>
<feature type="transmembrane region" description="Helical" evidence="5">
    <location>
        <begin position="65"/>
        <end position="84"/>
    </location>
</feature>